<evidence type="ECO:0000313" key="5">
    <source>
        <dbReference type="Proteomes" id="UP000318529"/>
    </source>
</evidence>
<feature type="domain" description="DUF1285" evidence="3">
    <location>
        <begin position="94"/>
        <end position="188"/>
    </location>
</feature>
<gene>
    <name evidence="4" type="ORF">FBZ83_11727</name>
</gene>
<sequence length="194" mass="21622">MKVGNDGANDKRPNDTRSGGASGDSLPPALPLTAREQRFDIRIARDGTWFHEGDPIRRIELVKLFATVLRRDEAGDFWLVTPVERGRIVVEDTPFVAVEMAASGHGDEQVLSFRTNLDEWVECGPNHPIRVVHNPENGEPTPYILIRTGLEARILRPVYYELVDRADTRGHDGEAEVGVWSKKVFFALGRLPGG</sequence>
<dbReference type="Gene3D" id="3.10.540.10">
    <property type="entry name" value="duf1285 like domain"/>
    <property type="match status" value="1"/>
</dbReference>
<evidence type="ECO:0000313" key="4">
    <source>
        <dbReference type="EMBL" id="TWA76885.1"/>
    </source>
</evidence>
<dbReference type="InterPro" id="IPR048342">
    <property type="entry name" value="DUF1285_C"/>
</dbReference>
<dbReference type="InterPro" id="IPR048341">
    <property type="entry name" value="DUF1285_N"/>
</dbReference>
<dbReference type="InterPro" id="IPR023361">
    <property type="entry name" value="DUF1285_beta_roll_sf"/>
</dbReference>
<evidence type="ECO:0000256" key="1">
    <source>
        <dbReference type="SAM" id="MobiDB-lite"/>
    </source>
</evidence>
<dbReference type="Gene3D" id="2.30.270.10">
    <property type="entry name" value="duf1285 protein"/>
    <property type="match status" value="1"/>
</dbReference>
<proteinExistence type="predicted"/>
<dbReference type="AlphaFoldDB" id="A0A560BW94"/>
<reference evidence="4 5" key="1">
    <citation type="submission" date="2019-06" db="EMBL/GenBank/DDBJ databases">
        <title>Genomic Encyclopedia of Type Strains, Phase IV (KMG-V): Genome sequencing to study the core and pangenomes of soil and plant-associated prokaryotes.</title>
        <authorList>
            <person name="Whitman W."/>
        </authorList>
    </citation>
    <scope>NUCLEOTIDE SEQUENCE [LARGE SCALE GENOMIC DNA]</scope>
    <source>
        <strain evidence="4 5">BR 11650</strain>
    </source>
</reference>
<dbReference type="Proteomes" id="UP000318529">
    <property type="component" value="Unassembled WGS sequence"/>
</dbReference>
<dbReference type="RefSeq" id="WP_145689801.1">
    <property type="nucleotide sequence ID" value="NZ_VITH01000017.1"/>
</dbReference>
<organism evidence="4 5">
    <name type="scientific">Azospirillum brasilense</name>
    <dbReference type="NCBI Taxonomy" id="192"/>
    <lineage>
        <taxon>Bacteria</taxon>
        <taxon>Pseudomonadati</taxon>
        <taxon>Pseudomonadota</taxon>
        <taxon>Alphaproteobacteria</taxon>
        <taxon>Rhodospirillales</taxon>
        <taxon>Azospirillaceae</taxon>
        <taxon>Azospirillum</taxon>
    </lineage>
</organism>
<feature type="domain" description="DUF1285" evidence="2">
    <location>
        <begin position="37"/>
        <end position="93"/>
    </location>
</feature>
<name>A0A560BW94_AZOBR</name>
<feature type="region of interest" description="Disordered" evidence="1">
    <location>
        <begin position="1"/>
        <end position="30"/>
    </location>
</feature>
<dbReference type="Pfam" id="PF21028">
    <property type="entry name" value="DUF1285_C"/>
    <property type="match status" value="1"/>
</dbReference>
<accession>A0A560BW94</accession>
<evidence type="ECO:0000259" key="3">
    <source>
        <dbReference type="Pfam" id="PF21028"/>
    </source>
</evidence>
<comment type="caution">
    <text evidence="4">The sequence shown here is derived from an EMBL/GenBank/DDBJ whole genome shotgun (WGS) entry which is preliminary data.</text>
</comment>
<evidence type="ECO:0000259" key="2">
    <source>
        <dbReference type="Pfam" id="PF06938"/>
    </source>
</evidence>
<protein>
    <recommendedName>
        <fullName evidence="6">DUF1285 domain-containing protein</fullName>
    </recommendedName>
</protein>
<dbReference type="EMBL" id="VITH01000017">
    <property type="protein sequence ID" value="TWA76885.1"/>
    <property type="molecule type" value="Genomic_DNA"/>
</dbReference>
<evidence type="ECO:0008006" key="6">
    <source>
        <dbReference type="Google" id="ProtNLM"/>
    </source>
</evidence>
<dbReference type="Pfam" id="PF06938">
    <property type="entry name" value="DUF1285_N"/>
    <property type="match status" value="1"/>
</dbReference>